<dbReference type="EMBL" id="JARRAG010000002">
    <property type="protein sequence ID" value="MDG3006509.1"/>
    <property type="molecule type" value="Genomic_DNA"/>
</dbReference>
<dbReference type="Pfam" id="PF04892">
    <property type="entry name" value="VanZ"/>
    <property type="match status" value="1"/>
</dbReference>
<protein>
    <submittedName>
        <fullName evidence="3">VanZ family protein</fullName>
    </submittedName>
</protein>
<dbReference type="NCBIfam" id="NF037970">
    <property type="entry name" value="vanZ_1"/>
    <property type="match status" value="1"/>
</dbReference>
<feature type="transmembrane region" description="Helical" evidence="1">
    <location>
        <begin position="54"/>
        <end position="78"/>
    </location>
</feature>
<organism evidence="3 4">
    <name type="scientific">Paludisphaera mucosa</name>
    <dbReference type="NCBI Taxonomy" id="3030827"/>
    <lineage>
        <taxon>Bacteria</taxon>
        <taxon>Pseudomonadati</taxon>
        <taxon>Planctomycetota</taxon>
        <taxon>Planctomycetia</taxon>
        <taxon>Isosphaerales</taxon>
        <taxon>Isosphaeraceae</taxon>
        <taxon>Paludisphaera</taxon>
    </lineage>
</organism>
<evidence type="ECO:0000313" key="4">
    <source>
        <dbReference type="Proteomes" id="UP001216907"/>
    </source>
</evidence>
<dbReference type="InterPro" id="IPR006976">
    <property type="entry name" value="VanZ-like"/>
</dbReference>
<reference evidence="3 4" key="1">
    <citation type="submission" date="2023-03" db="EMBL/GenBank/DDBJ databases">
        <title>Paludisphaera mucosa sp. nov. a novel planctomycete from northern fen.</title>
        <authorList>
            <person name="Ivanova A."/>
        </authorList>
    </citation>
    <scope>NUCLEOTIDE SEQUENCE [LARGE SCALE GENOMIC DNA]</scope>
    <source>
        <strain evidence="3 4">Pla2</strain>
    </source>
</reference>
<keyword evidence="1" id="KW-0812">Transmembrane</keyword>
<name>A0ABT6FG58_9BACT</name>
<dbReference type="PROSITE" id="PS51257">
    <property type="entry name" value="PROKAR_LIPOPROTEIN"/>
    <property type="match status" value="1"/>
</dbReference>
<evidence type="ECO:0000256" key="1">
    <source>
        <dbReference type="SAM" id="Phobius"/>
    </source>
</evidence>
<evidence type="ECO:0000259" key="2">
    <source>
        <dbReference type="Pfam" id="PF04892"/>
    </source>
</evidence>
<evidence type="ECO:0000313" key="3">
    <source>
        <dbReference type="EMBL" id="MDG3006509.1"/>
    </source>
</evidence>
<gene>
    <name evidence="3" type="ORF">PZE19_22285</name>
</gene>
<keyword evidence="4" id="KW-1185">Reference proteome</keyword>
<dbReference type="Proteomes" id="UP001216907">
    <property type="component" value="Unassembled WGS sequence"/>
</dbReference>
<keyword evidence="1" id="KW-0472">Membrane</keyword>
<sequence length="151" mass="16749">MRTRSKWPPILAAAAWAGLIFGTSCTVVMPHDFFAWIAAHILPDAESMRRFRVFWGLGWFAVVKGWHAAEFAILFLLAKATLDALRCQRSSRRIPIALAFCVLFAISDEYHQTFVPGRGGTWTDVAIDVSGATLAALTASFRQRRHTGEPG</sequence>
<dbReference type="RefSeq" id="WP_277862805.1">
    <property type="nucleotide sequence ID" value="NZ_JARRAG010000002.1"/>
</dbReference>
<proteinExistence type="predicted"/>
<feature type="domain" description="VanZ-like" evidence="2">
    <location>
        <begin position="50"/>
        <end position="140"/>
    </location>
</feature>
<keyword evidence="1" id="KW-1133">Transmembrane helix</keyword>
<accession>A0ABT6FG58</accession>
<comment type="caution">
    <text evidence="3">The sequence shown here is derived from an EMBL/GenBank/DDBJ whole genome shotgun (WGS) entry which is preliminary data.</text>
</comment>